<keyword evidence="3" id="KW-1003">Cell membrane</keyword>
<dbReference type="GO" id="GO:0046872">
    <property type="term" value="F:metal ion binding"/>
    <property type="evidence" value="ECO:0007669"/>
    <property type="project" value="UniProtKB-KW"/>
</dbReference>
<dbReference type="PANTHER" id="PTHR46471">
    <property type="entry name" value="CHITIN DEACETYLASE"/>
    <property type="match status" value="1"/>
</dbReference>
<reference evidence="14 15" key="1">
    <citation type="journal article" date="2019" name="Fungal Biol. Biotechnol.">
        <title>Draft genome sequence of fastidious pathogen Ceratobasidium theobromae, which causes vascular-streak dieback in Theobroma cacao.</title>
        <authorList>
            <person name="Ali S.S."/>
            <person name="Asman A."/>
            <person name="Shao J."/>
            <person name="Firmansyah A.P."/>
            <person name="Susilo A.W."/>
            <person name="Rosmana A."/>
            <person name="McMahon P."/>
            <person name="Junaid M."/>
            <person name="Guest D."/>
            <person name="Kheng T.Y."/>
            <person name="Meinhardt L.W."/>
            <person name="Bailey B.A."/>
        </authorList>
    </citation>
    <scope>NUCLEOTIDE SEQUENCE [LARGE SCALE GENOMIC DNA]</scope>
    <source>
        <strain evidence="14 15">CT2</strain>
    </source>
</reference>
<dbReference type="AlphaFoldDB" id="A0A5N5QUH5"/>
<evidence type="ECO:0000256" key="9">
    <source>
        <dbReference type="ARBA" id="ARBA00023277"/>
    </source>
</evidence>
<dbReference type="InterPro" id="IPR002509">
    <property type="entry name" value="NODB_dom"/>
</dbReference>
<feature type="signal peptide" evidence="12">
    <location>
        <begin position="1"/>
        <end position="19"/>
    </location>
</feature>
<dbReference type="PANTHER" id="PTHR46471:SF2">
    <property type="entry name" value="CHITIN DEACETYLASE-RELATED"/>
    <property type="match status" value="1"/>
</dbReference>
<keyword evidence="11" id="KW-0961">Cell wall biogenesis/degradation</keyword>
<feature type="domain" description="NodB homology" evidence="13">
    <location>
        <begin position="38"/>
        <end position="223"/>
    </location>
</feature>
<evidence type="ECO:0000256" key="3">
    <source>
        <dbReference type="ARBA" id="ARBA00022475"/>
    </source>
</evidence>
<sequence length="291" mass="31798">MWTFKTFMLAMAGGAMVQARPHQRQASAQVIKSCTEPNVVALTFDDGPYMWTRSVADTLSAANAKGTFFVNGNNFDCIYNGQNPSNLKYAYDQGHQVASHTWSHPHLTSLPRSQIEGELTRINDAIQNITGAVPAFIRPPYGEYDQNVLSVAGSLGQTIVTWDFDSGDAAGATVDQSIESYRRLLSSHPDNALTLNHETHFTTATILLNDVIRMFQGGGYSLVTVAECLGMEPYVSVGQPSEPNVSLLNAMTNAAYIKLLAVKLGLLVLVLVYQLPQIWTDPKPMSTLRPS</sequence>
<keyword evidence="6 12" id="KW-0732">Signal</keyword>
<evidence type="ECO:0000259" key="13">
    <source>
        <dbReference type="PROSITE" id="PS51677"/>
    </source>
</evidence>
<accession>A0A5N5QUH5</accession>
<evidence type="ECO:0000313" key="14">
    <source>
        <dbReference type="EMBL" id="KAB5595400.1"/>
    </source>
</evidence>
<dbReference type="GO" id="GO:0005886">
    <property type="term" value="C:plasma membrane"/>
    <property type="evidence" value="ECO:0007669"/>
    <property type="project" value="UniProtKB-SubCell"/>
</dbReference>
<proteinExistence type="predicted"/>
<evidence type="ECO:0000256" key="4">
    <source>
        <dbReference type="ARBA" id="ARBA00022622"/>
    </source>
</evidence>
<dbReference type="CDD" id="cd10951">
    <property type="entry name" value="CE4_ClCDA_like"/>
    <property type="match status" value="1"/>
</dbReference>
<feature type="chain" id="PRO_5024435879" evidence="12">
    <location>
        <begin position="20"/>
        <end position="291"/>
    </location>
</feature>
<gene>
    <name evidence="14" type="ORF">CTheo_1077</name>
</gene>
<evidence type="ECO:0000256" key="6">
    <source>
        <dbReference type="ARBA" id="ARBA00022729"/>
    </source>
</evidence>
<keyword evidence="4" id="KW-0325">Glycoprotein</keyword>
<name>A0A5N5QUH5_9AGAM</name>
<keyword evidence="8" id="KW-0472">Membrane</keyword>
<dbReference type="GO" id="GO:0098552">
    <property type="term" value="C:side of membrane"/>
    <property type="evidence" value="ECO:0007669"/>
    <property type="project" value="UniProtKB-KW"/>
</dbReference>
<evidence type="ECO:0000256" key="11">
    <source>
        <dbReference type="ARBA" id="ARBA00023316"/>
    </source>
</evidence>
<dbReference type="PROSITE" id="PS51677">
    <property type="entry name" value="NODB"/>
    <property type="match status" value="1"/>
</dbReference>
<evidence type="ECO:0000256" key="8">
    <source>
        <dbReference type="ARBA" id="ARBA00023136"/>
    </source>
</evidence>
<dbReference type="SUPFAM" id="SSF88713">
    <property type="entry name" value="Glycoside hydrolase/deacetylase"/>
    <property type="match status" value="1"/>
</dbReference>
<evidence type="ECO:0000256" key="10">
    <source>
        <dbReference type="ARBA" id="ARBA00023288"/>
    </source>
</evidence>
<keyword evidence="5" id="KW-0479">Metal-binding</keyword>
<dbReference type="Pfam" id="PF01522">
    <property type="entry name" value="Polysacc_deac_1"/>
    <property type="match status" value="1"/>
</dbReference>
<organism evidence="14 15">
    <name type="scientific">Ceratobasidium theobromae</name>
    <dbReference type="NCBI Taxonomy" id="1582974"/>
    <lineage>
        <taxon>Eukaryota</taxon>
        <taxon>Fungi</taxon>
        <taxon>Dikarya</taxon>
        <taxon>Basidiomycota</taxon>
        <taxon>Agaricomycotina</taxon>
        <taxon>Agaricomycetes</taxon>
        <taxon>Cantharellales</taxon>
        <taxon>Ceratobasidiaceae</taxon>
        <taxon>Ceratobasidium</taxon>
    </lineage>
</organism>
<evidence type="ECO:0000256" key="12">
    <source>
        <dbReference type="SAM" id="SignalP"/>
    </source>
</evidence>
<dbReference type="OrthoDB" id="2125469at2759"/>
<protein>
    <submittedName>
        <fullName evidence="14">Carbohydrate esterase family 4 protein</fullName>
    </submittedName>
</protein>
<dbReference type="Proteomes" id="UP000383932">
    <property type="component" value="Unassembled WGS sequence"/>
</dbReference>
<dbReference type="Gene3D" id="3.20.20.370">
    <property type="entry name" value="Glycoside hydrolase/deacetylase"/>
    <property type="match status" value="1"/>
</dbReference>
<comment type="cofactor">
    <cofactor evidence="1">
        <name>Co(2+)</name>
        <dbReference type="ChEBI" id="CHEBI:48828"/>
    </cofactor>
</comment>
<dbReference type="GO" id="GO:0005975">
    <property type="term" value="P:carbohydrate metabolic process"/>
    <property type="evidence" value="ECO:0007669"/>
    <property type="project" value="InterPro"/>
</dbReference>
<evidence type="ECO:0000313" key="15">
    <source>
        <dbReference type="Proteomes" id="UP000383932"/>
    </source>
</evidence>
<comment type="caution">
    <text evidence="14">The sequence shown here is derived from an EMBL/GenBank/DDBJ whole genome shotgun (WGS) entry which is preliminary data.</text>
</comment>
<dbReference type="InterPro" id="IPR011330">
    <property type="entry name" value="Glyco_hydro/deAcase_b/a-brl"/>
</dbReference>
<evidence type="ECO:0000256" key="2">
    <source>
        <dbReference type="ARBA" id="ARBA00004609"/>
    </source>
</evidence>
<keyword evidence="10" id="KW-0449">Lipoprotein</keyword>
<evidence type="ECO:0000256" key="5">
    <source>
        <dbReference type="ARBA" id="ARBA00022723"/>
    </source>
</evidence>
<keyword evidence="7" id="KW-0378">Hydrolase</keyword>
<keyword evidence="9" id="KW-0119">Carbohydrate metabolism</keyword>
<comment type="subcellular location">
    <subcellularLocation>
        <location evidence="2">Cell membrane</location>
        <topology evidence="2">Lipid-anchor</topology>
        <topology evidence="2">GPI-anchor</topology>
    </subcellularLocation>
</comment>
<dbReference type="EMBL" id="SSOP01000009">
    <property type="protein sequence ID" value="KAB5595400.1"/>
    <property type="molecule type" value="Genomic_DNA"/>
</dbReference>
<evidence type="ECO:0000256" key="7">
    <source>
        <dbReference type="ARBA" id="ARBA00022801"/>
    </source>
</evidence>
<keyword evidence="15" id="KW-1185">Reference proteome</keyword>
<evidence type="ECO:0000256" key="1">
    <source>
        <dbReference type="ARBA" id="ARBA00001941"/>
    </source>
</evidence>
<dbReference type="GO" id="GO:0016810">
    <property type="term" value="F:hydrolase activity, acting on carbon-nitrogen (but not peptide) bonds"/>
    <property type="evidence" value="ECO:0007669"/>
    <property type="project" value="InterPro"/>
</dbReference>
<keyword evidence="4" id="KW-0336">GPI-anchor</keyword>
<dbReference type="GO" id="GO:0071555">
    <property type="term" value="P:cell wall organization"/>
    <property type="evidence" value="ECO:0007669"/>
    <property type="project" value="UniProtKB-KW"/>
</dbReference>